<dbReference type="Gene3D" id="3.40.50.2300">
    <property type="match status" value="2"/>
</dbReference>
<evidence type="ECO:0000256" key="3">
    <source>
        <dbReference type="ARBA" id="ARBA00023125"/>
    </source>
</evidence>
<comment type="caution">
    <text evidence="6">The sequence shown here is derived from an EMBL/GenBank/DDBJ whole genome shotgun (WGS) entry which is preliminary data.</text>
</comment>
<dbReference type="GO" id="GO:0003700">
    <property type="term" value="F:DNA-binding transcription factor activity"/>
    <property type="evidence" value="ECO:0007669"/>
    <property type="project" value="TreeGrafter"/>
</dbReference>
<keyword evidence="3" id="KW-0238">DNA-binding</keyword>
<dbReference type="SUPFAM" id="SSF53822">
    <property type="entry name" value="Periplasmic binding protein-like I"/>
    <property type="match status" value="1"/>
</dbReference>
<organism evidence="6 7">
    <name type="scientific">Sphingomonas trueperi</name>
    <dbReference type="NCBI Taxonomy" id="53317"/>
    <lineage>
        <taxon>Bacteria</taxon>
        <taxon>Pseudomonadati</taxon>
        <taxon>Pseudomonadota</taxon>
        <taxon>Alphaproteobacteria</taxon>
        <taxon>Sphingomonadales</taxon>
        <taxon>Sphingomonadaceae</taxon>
        <taxon>Sphingomonas</taxon>
    </lineage>
</organism>
<dbReference type="InterPro" id="IPR046335">
    <property type="entry name" value="LacI/GalR-like_sensor"/>
</dbReference>
<protein>
    <submittedName>
        <fullName evidence="6">LacI family repressor for deo operon, udp, cdd, tsx, nupC, and nupG</fullName>
    </submittedName>
</protein>
<keyword evidence="1" id="KW-0678">Repressor</keyword>
<evidence type="ECO:0000259" key="5">
    <source>
        <dbReference type="PROSITE" id="PS50932"/>
    </source>
</evidence>
<dbReference type="CDD" id="cd06284">
    <property type="entry name" value="PBP1_LacI-like"/>
    <property type="match status" value="1"/>
</dbReference>
<evidence type="ECO:0000256" key="1">
    <source>
        <dbReference type="ARBA" id="ARBA00022491"/>
    </source>
</evidence>
<name>A0A7X5XWV4_9SPHN</name>
<dbReference type="CDD" id="cd01392">
    <property type="entry name" value="HTH_LacI"/>
    <property type="match status" value="1"/>
</dbReference>
<accession>A0A7X5XWV4</accession>
<dbReference type="EMBL" id="JAATJB010000002">
    <property type="protein sequence ID" value="NJB96847.1"/>
    <property type="molecule type" value="Genomic_DNA"/>
</dbReference>
<dbReference type="InterPro" id="IPR010982">
    <property type="entry name" value="Lambda_DNA-bd_dom_sf"/>
</dbReference>
<feature type="domain" description="HTH lacI-type" evidence="5">
    <location>
        <begin position="2"/>
        <end position="56"/>
    </location>
</feature>
<keyword evidence="2" id="KW-0805">Transcription regulation</keyword>
<dbReference type="SMART" id="SM00354">
    <property type="entry name" value="HTH_LACI"/>
    <property type="match status" value="1"/>
</dbReference>
<evidence type="ECO:0000313" key="7">
    <source>
        <dbReference type="Proteomes" id="UP000531251"/>
    </source>
</evidence>
<dbReference type="PROSITE" id="PS50932">
    <property type="entry name" value="HTH_LACI_2"/>
    <property type="match status" value="1"/>
</dbReference>
<evidence type="ECO:0000256" key="2">
    <source>
        <dbReference type="ARBA" id="ARBA00023015"/>
    </source>
</evidence>
<dbReference type="SUPFAM" id="SSF47413">
    <property type="entry name" value="lambda repressor-like DNA-binding domains"/>
    <property type="match status" value="1"/>
</dbReference>
<dbReference type="PANTHER" id="PTHR30146">
    <property type="entry name" value="LACI-RELATED TRANSCRIPTIONAL REPRESSOR"/>
    <property type="match status" value="1"/>
</dbReference>
<dbReference type="Pfam" id="PF00356">
    <property type="entry name" value="LacI"/>
    <property type="match status" value="1"/>
</dbReference>
<dbReference type="Gene3D" id="1.10.260.40">
    <property type="entry name" value="lambda repressor-like DNA-binding domains"/>
    <property type="match status" value="1"/>
</dbReference>
<dbReference type="InterPro" id="IPR000843">
    <property type="entry name" value="HTH_LacI"/>
</dbReference>
<evidence type="ECO:0000256" key="4">
    <source>
        <dbReference type="ARBA" id="ARBA00023163"/>
    </source>
</evidence>
<dbReference type="Proteomes" id="UP000531251">
    <property type="component" value="Unassembled WGS sequence"/>
</dbReference>
<dbReference type="RefSeq" id="WP_125972626.1">
    <property type="nucleotide sequence ID" value="NZ_BAAADY010000005.1"/>
</dbReference>
<dbReference type="PANTHER" id="PTHR30146:SF148">
    <property type="entry name" value="HTH-TYPE TRANSCRIPTIONAL REPRESSOR PURR-RELATED"/>
    <property type="match status" value="1"/>
</dbReference>
<dbReference type="AlphaFoldDB" id="A0A7X5XWV4"/>
<dbReference type="PROSITE" id="PS00356">
    <property type="entry name" value="HTH_LACI_1"/>
    <property type="match status" value="1"/>
</dbReference>
<dbReference type="GO" id="GO:0000976">
    <property type="term" value="F:transcription cis-regulatory region binding"/>
    <property type="evidence" value="ECO:0007669"/>
    <property type="project" value="TreeGrafter"/>
</dbReference>
<keyword evidence="7" id="KW-1185">Reference proteome</keyword>
<dbReference type="InterPro" id="IPR028082">
    <property type="entry name" value="Peripla_BP_I"/>
</dbReference>
<evidence type="ECO:0000313" key="6">
    <source>
        <dbReference type="EMBL" id="NJB96847.1"/>
    </source>
</evidence>
<proteinExistence type="predicted"/>
<dbReference type="Pfam" id="PF13377">
    <property type="entry name" value="Peripla_BP_3"/>
    <property type="match status" value="1"/>
</dbReference>
<gene>
    <name evidence="6" type="ORF">GGR89_001147</name>
</gene>
<reference evidence="6 7" key="1">
    <citation type="submission" date="2020-03" db="EMBL/GenBank/DDBJ databases">
        <title>Genomic Encyclopedia of Type Strains, Phase IV (KMG-IV): sequencing the most valuable type-strain genomes for metagenomic binning, comparative biology and taxonomic classification.</title>
        <authorList>
            <person name="Goeker M."/>
        </authorList>
    </citation>
    <scope>NUCLEOTIDE SEQUENCE [LARGE SCALE GENOMIC DNA]</scope>
    <source>
        <strain evidence="6 7">DSM 7225</strain>
    </source>
</reference>
<sequence>MATIIEVAAAAGVSTATVSRVLSQPGRVAEATRARVMEVVEALDYRPNVAARTLRTLRAAKILLTVPDISNPFFASVIRGAEEAARDAGYAVVLGDTRHDPEVEDQYAEMLSRREVDGLVFLGHRLPASLEALVAREGASAPIVNGCEYSPELGVPSVHIDNAAGSADAIEHLVEFGHRDIGIITGPPISPISRDRLAGVLRAADRHGLRDRLHLREGDYGADSAHRAACALIAEGVTALFCFSDEMALGAISAVSAAGLSCPGDVSVIGFDDLPLARFFHPALTTIAQPKGMIGQRAVELLVGILRGSEPVERQLTLAHELIRRASTGPAPTPR</sequence>
<keyword evidence="4" id="KW-0804">Transcription</keyword>